<protein>
    <submittedName>
        <fullName evidence="3">Alpha/beta hydrolase</fullName>
    </submittedName>
</protein>
<dbReference type="InterPro" id="IPR029058">
    <property type="entry name" value="AB_hydrolase_fold"/>
</dbReference>
<dbReference type="Gene3D" id="3.40.50.1820">
    <property type="entry name" value="alpha/beta hydrolase"/>
    <property type="match status" value="1"/>
</dbReference>
<sequence>MIKDVSFMLQGDRNIGVLLIHGLTGTPNEMRILAKGLNKAGFTVYAMQIAGHCGTEADLCKTTWQDWYQSVETAAEKLQQEVEHLFVAGLSMGAVLALKLAEERQDIVNGVMTYATTFRYDGWSIPFYAKHLFFLLKWFKKWGIFQDRAFAEEPPYGLKDEKIRKVVSDSMLGGDAASAGLARNPYTSLAEMLYLSEEVERNLGKVTAPCLIMHSSHDDIADIETNARVIEQNVSGPATLIPLHDSYHLITIDRERKAVIDASVNFIEEVVQEMAKDSVEEAGKGVV</sequence>
<evidence type="ECO:0000256" key="1">
    <source>
        <dbReference type="PIRSR" id="PIRSR017388-1"/>
    </source>
</evidence>
<evidence type="ECO:0000313" key="3">
    <source>
        <dbReference type="EMBL" id="PWD80945.1"/>
    </source>
</evidence>
<dbReference type="PANTHER" id="PTHR11614">
    <property type="entry name" value="PHOSPHOLIPASE-RELATED"/>
    <property type="match status" value="1"/>
</dbReference>
<dbReference type="PIRSF" id="PIRSF017388">
    <property type="entry name" value="Esterase_lipase"/>
    <property type="match status" value="1"/>
</dbReference>
<keyword evidence="3" id="KW-0378">Hydrolase</keyword>
<dbReference type="Proteomes" id="UP000245020">
    <property type="component" value="Unassembled WGS sequence"/>
</dbReference>
<dbReference type="SUPFAM" id="SSF53474">
    <property type="entry name" value="alpha/beta-Hydrolases"/>
    <property type="match status" value="1"/>
</dbReference>
<comment type="caution">
    <text evidence="3">The sequence shown here is derived from an EMBL/GenBank/DDBJ whole genome shotgun (WGS) entry which is preliminary data.</text>
</comment>
<dbReference type="InterPro" id="IPR012354">
    <property type="entry name" value="Esterase_lipase"/>
</dbReference>
<reference evidence="4" key="1">
    <citation type="submission" date="2018-05" db="EMBL/GenBank/DDBJ databases">
        <title>Ignatzschineria dubaiensis sp. nov., isolated from necrotic foot tissues of dromedaries (Camelus dromedarius) and associated maggots in Dubai, United Arab Emirates.</title>
        <authorList>
            <person name="Tsang C.C."/>
            <person name="Tang J.Y.M."/>
            <person name="Fong J.Y.H."/>
            <person name="Kinne J."/>
            <person name="Lee H.H."/>
            <person name="Joseph M."/>
            <person name="Jose S."/>
            <person name="Schuster R.K."/>
            <person name="Tang Y."/>
            <person name="Sivakumar S."/>
            <person name="Chen J.H.K."/>
            <person name="Teng J.L.L."/>
            <person name="Lau S.K.P."/>
            <person name="Wernery U."/>
            <person name="Woo P.C.Y."/>
        </authorList>
    </citation>
    <scope>NUCLEOTIDE SEQUENCE [LARGE SCALE GENOMIC DNA]</scope>
    <source>
        <strain evidence="4">KCTC 22644</strain>
    </source>
</reference>
<dbReference type="AlphaFoldDB" id="A0A2U2AE55"/>
<dbReference type="InterPro" id="IPR051044">
    <property type="entry name" value="MAG_DAG_Lipase"/>
</dbReference>
<accession>A0A2U2AE55</accession>
<dbReference type="InterPro" id="IPR022742">
    <property type="entry name" value="Hydrolase_4"/>
</dbReference>
<name>A0A2U2AE55_9GAMM</name>
<dbReference type="OrthoDB" id="8476759at2"/>
<gene>
    <name evidence="3" type="ORF">DC083_07535</name>
</gene>
<dbReference type="EMBL" id="QEWQ01000004">
    <property type="protein sequence ID" value="PWD80945.1"/>
    <property type="molecule type" value="Genomic_DNA"/>
</dbReference>
<proteinExistence type="predicted"/>
<organism evidence="3 4">
    <name type="scientific">Ignatzschineria ureiclastica</name>
    <dbReference type="NCBI Taxonomy" id="472582"/>
    <lineage>
        <taxon>Bacteria</taxon>
        <taxon>Pseudomonadati</taxon>
        <taxon>Pseudomonadota</taxon>
        <taxon>Gammaproteobacteria</taxon>
        <taxon>Cardiobacteriales</taxon>
        <taxon>Ignatzschineriaceae</taxon>
        <taxon>Ignatzschineria</taxon>
    </lineage>
</organism>
<evidence type="ECO:0000259" key="2">
    <source>
        <dbReference type="Pfam" id="PF12146"/>
    </source>
</evidence>
<dbReference type="RefSeq" id="WP_109189595.1">
    <property type="nucleotide sequence ID" value="NZ_BMYA01000002.1"/>
</dbReference>
<keyword evidence="4" id="KW-1185">Reference proteome</keyword>
<feature type="active site" description="Charge relay system" evidence="1">
    <location>
        <position position="218"/>
    </location>
</feature>
<dbReference type="Pfam" id="PF12146">
    <property type="entry name" value="Hydrolase_4"/>
    <property type="match status" value="1"/>
</dbReference>
<feature type="domain" description="Serine aminopeptidase S33" evidence="2">
    <location>
        <begin position="17"/>
        <end position="254"/>
    </location>
</feature>
<dbReference type="GO" id="GO:0052689">
    <property type="term" value="F:carboxylic ester hydrolase activity"/>
    <property type="evidence" value="ECO:0007669"/>
    <property type="project" value="InterPro"/>
</dbReference>
<evidence type="ECO:0000313" key="4">
    <source>
        <dbReference type="Proteomes" id="UP000245020"/>
    </source>
</evidence>
<feature type="active site" description="Charge relay system" evidence="1">
    <location>
        <position position="248"/>
    </location>
</feature>
<feature type="active site" description="Nucleophile" evidence="1">
    <location>
        <position position="91"/>
    </location>
</feature>